<name>A0ABP3H628_9ALTE</name>
<dbReference type="Proteomes" id="UP001501757">
    <property type="component" value="Unassembled WGS sequence"/>
</dbReference>
<feature type="region of interest" description="Disordered" evidence="1">
    <location>
        <begin position="200"/>
        <end position="231"/>
    </location>
</feature>
<gene>
    <name evidence="2" type="ORF">GCM10009092_27590</name>
</gene>
<evidence type="ECO:0000256" key="1">
    <source>
        <dbReference type="SAM" id="MobiDB-lite"/>
    </source>
</evidence>
<sequence>MALSLDKLEEILLAVERKESLPVSHTHWPVVRLISFRTFNRSDYQRIRWFQSMISEQFRIQLVAVGGGYGCTKISFAVKARTAAEAQRFILSMLGSEEFRSLGVEAEFRVAISDEPYIRSDLKTGELELSEAAKIQQIVNVMAQEVMLMGNDTNITKIEGGVSNSNLAIGSGNNTLQLNHQSESKALVELLRDMRSVVDNDSSISPAQKQEVNEQIEAATEEAKKEKPKKSLLKSYAESLKSIESISSSAKKLLVLLGVVA</sequence>
<feature type="compositionally biased region" description="Polar residues" evidence="1">
    <location>
        <begin position="200"/>
        <end position="210"/>
    </location>
</feature>
<keyword evidence="3" id="KW-1185">Reference proteome</keyword>
<accession>A0ABP3H628</accession>
<evidence type="ECO:0000313" key="3">
    <source>
        <dbReference type="Proteomes" id="UP001501757"/>
    </source>
</evidence>
<protein>
    <submittedName>
        <fullName evidence="2">Uncharacterized protein</fullName>
    </submittedName>
</protein>
<reference evidence="3" key="1">
    <citation type="journal article" date="2019" name="Int. J. Syst. Evol. Microbiol.">
        <title>The Global Catalogue of Microorganisms (GCM) 10K type strain sequencing project: providing services to taxonomists for standard genome sequencing and annotation.</title>
        <authorList>
            <consortium name="The Broad Institute Genomics Platform"/>
            <consortium name="The Broad Institute Genome Sequencing Center for Infectious Disease"/>
            <person name="Wu L."/>
            <person name="Ma J."/>
        </authorList>
    </citation>
    <scope>NUCLEOTIDE SEQUENCE [LARGE SCALE GENOMIC DNA]</scope>
    <source>
        <strain evidence="3">JCM 13378</strain>
    </source>
</reference>
<evidence type="ECO:0000313" key="2">
    <source>
        <dbReference type="EMBL" id="GAA0361699.1"/>
    </source>
</evidence>
<comment type="caution">
    <text evidence="2">The sequence shown here is derived from an EMBL/GenBank/DDBJ whole genome shotgun (WGS) entry which is preliminary data.</text>
</comment>
<organism evidence="2 3">
    <name type="scientific">Bowmanella denitrificans</name>
    <dbReference type="NCBI Taxonomy" id="366582"/>
    <lineage>
        <taxon>Bacteria</taxon>
        <taxon>Pseudomonadati</taxon>
        <taxon>Pseudomonadota</taxon>
        <taxon>Gammaproteobacteria</taxon>
        <taxon>Alteromonadales</taxon>
        <taxon>Alteromonadaceae</taxon>
        <taxon>Bowmanella</taxon>
    </lineage>
</organism>
<proteinExistence type="predicted"/>
<dbReference type="EMBL" id="BAAAEI010000015">
    <property type="protein sequence ID" value="GAA0361699.1"/>
    <property type="molecule type" value="Genomic_DNA"/>
</dbReference>